<dbReference type="Proteomes" id="UP000466864">
    <property type="component" value="Unassembled WGS sequence"/>
</dbReference>
<dbReference type="Pfam" id="PF13556">
    <property type="entry name" value="HTH_30"/>
    <property type="match status" value="1"/>
</dbReference>
<comment type="caution">
    <text evidence="3">The sequence shown here is derived from an EMBL/GenBank/DDBJ whole genome shotgun (WGS) entry which is preliminary data.</text>
</comment>
<keyword evidence="4" id="KW-1185">Reference proteome</keyword>
<feature type="domain" description="PucR C-terminal helix-turn-helix" evidence="2">
    <location>
        <begin position="455"/>
        <end position="510"/>
    </location>
</feature>
<accession>A0A7X2TNB6</accession>
<reference evidence="3 4" key="1">
    <citation type="submission" date="2019-08" db="EMBL/GenBank/DDBJ databases">
        <title>In-depth cultivation of the pig gut microbiome towards novel bacterial diversity and tailored functional studies.</title>
        <authorList>
            <person name="Wylensek D."/>
            <person name="Hitch T.C.A."/>
            <person name="Clavel T."/>
        </authorList>
    </citation>
    <scope>NUCLEOTIDE SEQUENCE [LARGE SCALE GENOMIC DNA]</scope>
    <source>
        <strain evidence="3 4">Oil+RF-744-WCA-WT-13</strain>
    </source>
</reference>
<dbReference type="PANTHER" id="PTHR33744">
    <property type="entry name" value="CARBOHYDRATE DIACID REGULATOR"/>
    <property type="match status" value="1"/>
</dbReference>
<sequence>MKKKVFQPGFRLNLRIIADALDQYGKKIEYYGSGDSQILTGVRLYALGIMLKPEYVYFISAGDLVSRAQMFRGIPMVVSGKVNPDVLPENTPAIVVLDTNNPLEIFSMVQDVFDRLRRWDIRLQASLSQRRPLQEILDASRDIFNNPLFIHNKEFVILAETGYRAGMAQRDRDKRTGQTMVALSTINDFKTDIVYQNGLREKRADMFPSEQTGYRILFRNLWNEDIYLGRILVNEIDSSIIPGDYLALDYLGDLLEYYLQGGLLEQFSIDNDTDHLLISMCNGEQVDERQIMDHLQFQRWNRTDRYICMRIVTEQKDFNLISSYAVLNQIEYQISTGHAFFHENGITVVVNLSYNHDKPADAVSRIAVLMREGLLKIGVSSEIRDFYQISKAYKMAKIALEFGRISSSMYWYYYFDDFMLDYMAECAGRDIPGDLLCSSALRKLREYDQKNNSELYETLLVYLEHERNVLRTANELFIHRSTLTYRLERIQKLIGVDLNKPEERLKLLVSYYIVEPKARRREQLAVSKKTGTEDQTSPSCQQKK</sequence>
<organism evidence="3 4">
    <name type="scientific">Bilifractor porci</name>
    <dbReference type="NCBI Taxonomy" id="2606636"/>
    <lineage>
        <taxon>Bacteria</taxon>
        <taxon>Bacillati</taxon>
        <taxon>Bacillota</taxon>
        <taxon>Clostridia</taxon>
        <taxon>Lachnospirales</taxon>
        <taxon>Lachnospiraceae</taxon>
        <taxon>Bilifractor</taxon>
    </lineage>
</organism>
<name>A0A7X2TNB6_9FIRM</name>
<dbReference type="InterPro" id="IPR025736">
    <property type="entry name" value="PucR_C-HTH_dom"/>
</dbReference>
<dbReference type="InterPro" id="IPR042070">
    <property type="entry name" value="PucR_C-HTH_sf"/>
</dbReference>
<dbReference type="RefSeq" id="WP_154458035.1">
    <property type="nucleotide sequence ID" value="NZ_VUMV01000004.1"/>
</dbReference>
<evidence type="ECO:0000259" key="2">
    <source>
        <dbReference type="Pfam" id="PF13556"/>
    </source>
</evidence>
<feature type="region of interest" description="Disordered" evidence="1">
    <location>
        <begin position="522"/>
        <end position="544"/>
    </location>
</feature>
<evidence type="ECO:0000313" key="3">
    <source>
        <dbReference type="EMBL" id="MST82134.1"/>
    </source>
</evidence>
<dbReference type="PANTHER" id="PTHR33744:SF15">
    <property type="entry name" value="CARBOHYDRATE DIACID REGULATOR"/>
    <property type="match status" value="1"/>
</dbReference>
<dbReference type="InterPro" id="IPR051448">
    <property type="entry name" value="CdaR-like_regulators"/>
</dbReference>
<dbReference type="EMBL" id="VUMV01000004">
    <property type="protein sequence ID" value="MST82134.1"/>
    <property type="molecule type" value="Genomic_DNA"/>
</dbReference>
<feature type="compositionally biased region" description="Polar residues" evidence="1">
    <location>
        <begin position="533"/>
        <end position="544"/>
    </location>
</feature>
<proteinExistence type="predicted"/>
<evidence type="ECO:0000256" key="1">
    <source>
        <dbReference type="SAM" id="MobiDB-lite"/>
    </source>
</evidence>
<protein>
    <submittedName>
        <fullName evidence="3">PucR family transcriptional regulator</fullName>
    </submittedName>
</protein>
<dbReference type="Gene3D" id="1.10.10.2840">
    <property type="entry name" value="PucR C-terminal helix-turn-helix domain"/>
    <property type="match status" value="1"/>
</dbReference>
<gene>
    <name evidence="3" type="ORF">FYJ60_07385</name>
</gene>
<evidence type="ECO:0000313" key="4">
    <source>
        <dbReference type="Proteomes" id="UP000466864"/>
    </source>
</evidence>
<dbReference type="AlphaFoldDB" id="A0A7X2TNB6"/>